<evidence type="ECO:0000256" key="1">
    <source>
        <dbReference type="SAM" id="MobiDB-lite"/>
    </source>
</evidence>
<keyword evidence="3" id="KW-1185">Reference proteome</keyword>
<sequence>MIRVVPAWCAWGNHSRGPACAWLARVVLKAPGRPGTCSVFGDPLCHPDTVTDPTPNLAVFPGSAPGSGAVLPNSDSPPALRSSPTSLTAIPASLGGCGKPDAAGTIAVFGKERRKAGRAQPMFQQGCLAGGVCTSPLHPRVPGSPPPCTKPFLPGRPGGPRPPPAPPRV</sequence>
<evidence type="ECO:0000313" key="2">
    <source>
        <dbReference type="EMBL" id="KAK2121691.1"/>
    </source>
</evidence>
<feature type="region of interest" description="Disordered" evidence="1">
    <location>
        <begin position="136"/>
        <end position="169"/>
    </location>
</feature>
<protein>
    <submittedName>
        <fullName evidence="2">Uncharacterized protein</fullName>
    </submittedName>
</protein>
<organism evidence="2 3">
    <name type="scientific">Saguinus oedipus</name>
    <name type="common">Cotton-top tamarin</name>
    <name type="synonym">Oedipomidas oedipus</name>
    <dbReference type="NCBI Taxonomy" id="9490"/>
    <lineage>
        <taxon>Eukaryota</taxon>
        <taxon>Metazoa</taxon>
        <taxon>Chordata</taxon>
        <taxon>Craniata</taxon>
        <taxon>Vertebrata</taxon>
        <taxon>Euteleostomi</taxon>
        <taxon>Mammalia</taxon>
        <taxon>Eutheria</taxon>
        <taxon>Euarchontoglires</taxon>
        <taxon>Primates</taxon>
        <taxon>Haplorrhini</taxon>
        <taxon>Platyrrhini</taxon>
        <taxon>Cebidae</taxon>
        <taxon>Callitrichinae</taxon>
        <taxon>Saguinus</taxon>
    </lineage>
</organism>
<evidence type="ECO:0000313" key="3">
    <source>
        <dbReference type="Proteomes" id="UP001266305"/>
    </source>
</evidence>
<proteinExistence type="predicted"/>
<gene>
    <name evidence="2" type="ORF">P7K49_003077</name>
</gene>
<comment type="caution">
    <text evidence="2">The sequence shown here is derived from an EMBL/GenBank/DDBJ whole genome shotgun (WGS) entry which is preliminary data.</text>
</comment>
<dbReference type="Proteomes" id="UP001266305">
    <property type="component" value="Unassembled WGS sequence"/>
</dbReference>
<feature type="compositionally biased region" description="Pro residues" evidence="1">
    <location>
        <begin position="157"/>
        <end position="169"/>
    </location>
</feature>
<accession>A0ABQ9WJ55</accession>
<dbReference type="EMBL" id="JASSZA010000001">
    <property type="protein sequence ID" value="KAK2121691.1"/>
    <property type="molecule type" value="Genomic_DNA"/>
</dbReference>
<name>A0ABQ9WJ55_SAGOE</name>
<reference evidence="2 3" key="1">
    <citation type="submission" date="2023-05" db="EMBL/GenBank/DDBJ databases">
        <title>B98-5 Cell Line De Novo Hybrid Assembly: An Optical Mapping Approach.</title>
        <authorList>
            <person name="Kananen K."/>
            <person name="Auerbach J.A."/>
            <person name="Kautto E."/>
            <person name="Blachly J.S."/>
        </authorList>
    </citation>
    <scope>NUCLEOTIDE SEQUENCE [LARGE SCALE GENOMIC DNA]</scope>
    <source>
        <strain evidence="2">B95-8</strain>
        <tissue evidence="2">Cell line</tissue>
    </source>
</reference>